<dbReference type="SUPFAM" id="SSF48208">
    <property type="entry name" value="Six-hairpin glycosidases"/>
    <property type="match status" value="1"/>
</dbReference>
<dbReference type="Gene3D" id="1.50.10.10">
    <property type="match status" value="1"/>
</dbReference>
<protein>
    <submittedName>
        <fullName evidence="2">Six-hairpin glycosidase-like protein</fullName>
    </submittedName>
</protein>
<dbReference type="InterPro" id="IPR012341">
    <property type="entry name" value="6hp_glycosidase-like_sf"/>
</dbReference>
<evidence type="ECO:0000313" key="2">
    <source>
        <dbReference type="EMBL" id="KAK4458955.1"/>
    </source>
</evidence>
<feature type="signal peptide" evidence="1">
    <location>
        <begin position="1"/>
        <end position="17"/>
    </location>
</feature>
<dbReference type="EMBL" id="MU865051">
    <property type="protein sequence ID" value="KAK4458955.1"/>
    <property type="molecule type" value="Genomic_DNA"/>
</dbReference>
<name>A0AAV9HFV9_9PEZI</name>
<reference evidence="2" key="1">
    <citation type="journal article" date="2023" name="Mol. Phylogenet. Evol.">
        <title>Genome-scale phylogeny and comparative genomics of the fungal order Sordariales.</title>
        <authorList>
            <person name="Hensen N."/>
            <person name="Bonometti L."/>
            <person name="Westerberg I."/>
            <person name="Brannstrom I.O."/>
            <person name="Guillou S."/>
            <person name="Cros-Aarteil S."/>
            <person name="Calhoun S."/>
            <person name="Haridas S."/>
            <person name="Kuo A."/>
            <person name="Mondo S."/>
            <person name="Pangilinan J."/>
            <person name="Riley R."/>
            <person name="LaButti K."/>
            <person name="Andreopoulos B."/>
            <person name="Lipzen A."/>
            <person name="Chen C."/>
            <person name="Yan M."/>
            <person name="Daum C."/>
            <person name="Ng V."/>
            <person name="Clum A."/>
            <person name="Steindorff A."/>
            <person name="Ohm R.A."/>
            <person name="Martin F."/>
            <person name="Silar P."/>
            <person name="Natvig D.O."/>
            <person name="Lalanne C."/>
            <person name="Gautier V."/>
            <person name="Ament-Velasquez S.L."/>
            <person name="Kruys A."/>
            <person name="Hutchinson M.I."/>
            <person name="Powell A.J."/>
            <person name="Barry K."/>
            <person name="Miller A.N."/>
            <person name="Grigoriev I.V."/>
            <person name="Debuchy R."/>
            <person name="Gladieux P."/>
            <person name="Hiltunen Thoren M."/>
            <person name="Johannesson H."/>
        </authorList>
    </citation>
    <scope>NUCLEOTIDE SEQUENCE</scope>
    <source>
        <strain evidence="2">PSN324</strain>
    </source>
</reference>
<keyword evidence="2" id="KW-0378">Hydrolase</keyword>
<accession>A0AAV9HFV9</accession>
<dbReference type="Proteomes" id="UP001321749">
    <property type="component" value="Unassembled WGS sequence"/>
</dbReference>
<keyword evidence="1" id="KW-0732">Signal</keyword>
<dbReference type="AlphaFoldDB" id="A0AAV9HFV9"/>
<sequence>MMRLLGALTLVLSIAEGKISVERRRQIVRESSVRRNASSDTTPLQVGNGNFAFGADITGLQTFKPYATLSTWGWHNFSLPTTPGQTSPEDYTGLDWWTHDRLVNYEQPNPDQPEISNWLRENPHRINLGRIGFDFGPDTQVTEDDLQNKTQELDMWAGILTSSFRYNGTSIQVSTSADPHSDSIGVTINSTLLQTGLGIFFDFPYPTKDKFNAPFVGVYNRTSLHKTTLQQFSPRSAQITHTLDDTTYYATVSWEGLDALITRPSPSSHRYILAPSSPSSSSTLNLSVTFSPNPLTSLPPSTDLIISSSTTFWSTLFSTSAFIDLRSVPSPSARTLQFRLVTSLYLTTVNSASNLPPQESGLVNNGWHGKFHLEMVLWHLLPFARWNLFPLFSRSLPSTYSFLLNSSISRAEHQGYSGARWGKMTDPTGRSAPGEINALLIWQQPVPFYLAETEYRSSSAGDKTAVLLKWDRILHESAEFMASYAYLNSSTGYYDLGPPLHSVSENTPPNSTSNPIFELAFWKFGLTTAINWKLRLNSTAGAPESWIRVRDNLHPLPVQNGTYVTYPSIPDMWVAPETTFDHPGMAGIFGLLPPTPDVDVDVARATADKIRSTWRLEESYGWDFAMLAMNELRLGRADGAMSYLLHEKYEFDDAGYPVGGERVPTPYFPNAAGFLVAMGMMAGGWEGDEGPKGKWPKDWEGLVEVEGFVPAL</sequence>
<dbReference type="InterPro" id="IPR008928">
    <property type="entry name" value="6-hairpin_glycosidase_sf"/>
</dbReference>
<evidence type="ECO:0000256" key="1">
    <source>
        <dbReference type="SAM" id="SignalP"/>
    </source>
</evidence>
<gene>
    <name evidence="2" type="ORF">QBC42DRAFT_313147</name>
</gene>
<proteinExistence type="predicted"/>
<evidence type="ECO:0000313" key="3">
    <source>
        <dbReference type="Proteomes" id="UP001321749"/>
    </source>
</evidence>
<dbReference type="GO" id="GO:0016798">
    <property type="term" value="F:hydrolase activity, acting on glycosyl bonds"/>
    <property type="evidence" value="ECO:0007669"/>
    <property type="project" value="UniProtKB-KW"/>
</dbReference>
<keyword evidence="3" id="KW-1185">Reference proteome</keyword>
<comment type="caution">
    <text evidence="2">The sequence shown here is derived from an EMBL/GenBank/DDBJ whole genome shotgun (WGS) entry which is preliminary data.</text>
</comment>
<feature type="chain" id="PRO_5043406936" evidence="1">
    <location>
        <begin position="18"/>
        <end position="712"/>
    </location>
</feature>
<dbReference type="GO" id="GO:0005975">
    <property type="term" value="P:carbohydrate metabolic process"/>
    <property type="evidence" value="ECO:0007669"/>
    <property type="project" value="InterPro"/>
</dbReference>
<reference evidence="2" key="2">
    <citation type="submission" date="2023-06" db="EMBL/GenBank/DDBJ databases">
        <authorList>
            <consortium name="Lawrence Berkeley National Laboratory"/>
            <person name="Mondo S.J."/>
            <person name="Hensen N."/>
            <person name="Bonometti L."/>
            <person name="Westerberg I."/>
            <person name="Brannstrom I.O."/>
            <person name="Guillou S."/>
            <person name="Cros-Aarteil S."/>
            <person name="Calhoun S."/>
            <person name="Haridas S."/>
            <person name="Kuo A."/>
            <person name="Pangilinan J."/>
            <person name="Riley R."/>
            <person name="Labutti K."/>
            <person name="Andreopoulos B."/>
            <person name="Lipzen A."/>
            <person name="Chen C."/>
            <person name="Yanf M."/>
            <person name="Daum C."/>
            <person name="Ng V."/>
            <person name="Clum A."/>
            <person name="Steindorff A."/>
            <person name="Ohm R."/>
            <person name="Martin F."/>
            <person name="Silar P."/>
            <person name="Natvig D."/>
            <person name="Lalanne C."/>
            <person name="Gautier V."/>
            <person name="Ament-Velasquez S.L."/>
            <person name="Kruys A."/>
            <person name="Hutchinson M.I."/>
            <person name="Powell A.J."/>
            <person name="Barry K."/>
            <person name="Miller A.N."/>
            <person name="Grigoriev I.V."/>
            <person name="Debuchy R."/>
            <person name="Gladieux P."/>
            <person name="Thoren M.H."/>
            <person name="Johannesson H."/>
        </authorList>
    </citation>
    <scope>NUCLEOTIDE SEQUENCE</scope>
    <source>
        <strain evidence="2">PSN324</strain>
    </source>
</reference>
<keyword evidence="2" id="KW-0326">Glycosidase</keyword>
<organism evidence="2 3">
    <name type="scientific">Cladorrhinum samala</name>
    <dbReference type="NCBI Taxonomy" id="585594"/>
    <lineage>
        <taxon>Eukaryota</taxon>
        <taxon>Fungi</taxon>
        <taxon>Dikarya</taxon>
        <taxon>Ascomycota</taxon>
        <taxon>Pezizomycotina</taxon>
        <taxon>Sordariomycetes</taxon>
        <taxon>Sordariomycetidae</taxon>
        <taxon>Sordariales</taxon>
        <taxon>Podosporaceae</taxon>
        <taxon>Cladorrhinum</taxon>
    </lineage>
</organism>